<gene>
    <name evidence="2" type="ORF">GTOL_11215</name>
</gene>
<accession>A0A916J4N2</accession>
<feature type="transmembrane region" description="Helical" evidence="1">
    <location>
        <begin position="51"/>
        <end position="84"/>
    </location>
</feature>
<keyword evidence="1" id="KW-0812">Transmembrane</keyword>
<name>A0A916J4N2_9PROT</name>
<evidence type="ECO:0000256" key="1">
    <source>
        <dbReference type="SAM" id="Phobius"/>
    </source>
</evidence>
<proteinExistence type="predicted"/>
<comment type="caution">
    <text evidence="2">The sequence shown here is derived from an EMBL/GenBank/DDBJ whole genome shotgun (WGS) entry which is preliminary data.</text>
</comment>
<organism evidence="2 3">
    <name type="scientific">Georgfuchsia toluolica</name>
    <dbReference type="NCBI Taxonomy" id="424218"/>
    <lineage>
        <taxon>Bacteria</taxon>
        <taxon>Pseudomonadati</taxon>
        <taxon>Pseudomonadota</taxon>
        <taxon>Betaproteobacteria</taxon>
        <taxon>Nitrosomonadales</taxon>
        <taxon>Sterolibacteriaceae</taxon>
        <taxon>Georgfuchsia</taxon>
    </lineage>
</organism>
<protein>
    <recommendedName>
        <fullName evidence="4">Toxin CptA</fullName>
    </recommendedName>
</protein>
<dbReference type="AlphaFoldDB" id="A0A916J4N2"/>
<keyword evidence="1" id="KW-0472">Membrane</keyword>
<evidence type="ECO:0000313" key="2">
    <source>
        <dbReference type="EMBL" id="CAG4883333.1"/>
    </source>
</evidence>
<keyword evidence="3" id="KW-1185">Reference proteome</keyword>
<evidence type="ECO:0008006" key="4">
    <source>
        <dbReference type="Google" id="ProtNLM"/>
    </source>
</evidence>
<reference evidence="2" key="1">
    <citation type="submission" date="2021-04" db="EMBL/GenBank/DDBJ databases">
        <authorList>
            <person name="Hornung B."/>
        </authorList>
    </citation>
    <scope>NUCLEOTIDE SEQUENCE</scope>
    <source>
        <strain evidence="2">G5G6</strain>
    </source>
</reference>
<keyword evidence="1" id="KW-1133">Transmembrane helix</keyword>
<sequence length="177" mass="19418">MIRVAAVRLPLSSQLPGRPKIDLTPVGGSPGRRSGLGAQLFLRLHPSRSAAAALILIHGLAVAAIAVSQFALAARILLLVLLAFSMARELWLHALRLGPGAVVALSLRGEGELELEYGDGRRIATRVDPSSTVWHWLMALRLRQERRSRSLFLLPDMLDDESWRRLSVQLRVGKLKG</sequence>
<evidence type="ECO:0000313" key="3">
    <source>
        <dbReference type="Proteomes" id="UP000742786"/>
    </source>
</evidence>
<dbReference type="Proteomes" id="UP000742786">
    <property type="component" value="Unassembled WGS sequence"/>
</dbReference>
<dbReference type="EMBL" id="CAJQUM010000001">
    <property type="protein sequence ID" value="CAG4883333.1"/>
    <property type="molecule type" value="Genomic_DNA"/>
</dbReference>
<dbReference type="Pfam" id="PF07254">
    <property type="entry name" value="Cpta_toxin"/>
    <property type="match status" value="1"/>
</dbReference>
<dbReference type="InterPro" id="IPR009883">
    <property type="entry name" value="YgfX"/>
</dbReference>